<organism evidence="2 3">
    <name type="scientific">Pomacea canaliculata</name>
    <name type="common">Golden apple snail</name>
    <dbReference type="NCBI Taxonomy" id="400727"/>
    <lineage>
        <taxon>Eukaryota</taxon>
        <taxon>Metazoa</taxon>
        <taxon>Spiralia</taxon>
        <taxon>Lophotrochozoa</taxon>
        <taxon>Mollusca</taxon>
        <taxon>Gastropoda</taxon>
        <taxon>Caenogastropoda</taxon>
        <taxon>Architaenioglossa</taxon>
        <taxon>Ampullarioidea</taxon>
        <taxon>Ampullariidae</taxon>
        <taxon>Pomacea</taxon>
    </lineage>
</organism>
<feature type="region of interest" description="Disordered" evidence="1">
    <location>
        <begin position="211"/>
        <end position="286"/>
    </location>
</feature>
<name>A0A2T7NFI9_POMCA</name>
<evidence type="ECO:0000256" key="1">
    <source>
        <dbReference type="SAM" id="MobiDB-lite"/>
    </source>
</evidence>
<accession>A0A2T7NFI9</accession>
<keyword evidence="3" id="KW-1185">Reference proteome</keyword>
<feature type="compositionally biased region" description="Polar residues" evidence="1">
    <location>
        <begin position="226"/>
        <end position="243"/>
    </location>
</feature>
<proteinExistence type="predicted"/>
<feature type="compositionally biased region" description="Polar residues" evidence="1">
    <location>
        <begin position="266"/>
        <end position="282"/>
    </location>
</feature>
<gene>
    <name evidence="2" type="ORF">C0Q70_20424</name>
</gene>
<dbReference type="OrthoDB" id="6119722at2759"/>
<feature type="region of interest" description="Disordered" evidence="1">
    <location>
        <begin position="141"/>
        <end position="175"/>
    </location>
</feature>
<evidence type="ECO:0000313" key="3">
    <source>
        <dbReference type="Proteomes" id="UP000245119"/>
    </source>
</evidence>
<protein>
    <submittedName>
        <fullName evidence="2">Uncharacterized protein</fullName>
    </submittedName>
</protein>
<reference evidence="2 3" key="1">
    <citation type="submission" date="2018-04" db="EMBL/GenBank/DDBJ databases">
        <title>The genome of golden apple snail Pomacea canaliculata provides insight into stress tolerance and invasive adaptation.</title>
        <authorList>
            <person name="Liu C."/>
            <person name="Liu B."/>
            <person name="Ren Y."/>
            <person name="Zhang Y."/>
            <person name="Wang H."/>
            <person name="Li S."/>
            <person name="Jiang F."/>
            <person name="Yin L."/>
            <person name="Zhang G."/>
            <person name="Qian W."/>
            <person name="Fan W."/>
        </authorList>
    </citation>
    <scope>NUCLEOTIDE SEQUENCE [LARGE SCALE GENOMIC DNA]</scope>
    <source>
        <strain evidence="2">SZHN2017</strain>
        <tissue evidence="2">Muscle</tissue>
    </source>
</reference>
<dbReference type="Proteomes" id="UP000245119">
    <property type="component" value="Linkage Group LG13"/>
</dbReference>
<comment type="caution">
    <text evidence="2">The sequence shown here is derived from an EMBL/GenBank/DDBJ whole genome shotgun (WGS) entry which is preliminary data.</text>
</comment>
<sequence length="487" mass="54624">MSKRREKELVAMAFNQKEQRVLEKSLATLRLEMNYSIKLLDLHNRSVKVHFRQMKDKVSRIKSFLTPEEITKMRELEAEGKLEPMYPPVSLGSALKIAAAARRLGSASAPRVRAKSAFSRVQQPTQSDVTLPEGKLKRSNSITGVFIDVPPPTPNTRPGSAQGALGGSKPTSSASVAIAERTSVFDERKHAGERFCSKDPQCQYERLQLQASPNSSEGQRGPFNGVSVNSPLLKRPTTSSTPGHPSEDKPNSRSSGYFSHFRPSTGMRSASAFSSHHVTSTKDAPEVEEAWNTRALTPKSNVGSERCVSSSLLSSNLCLTGGVTDDSSDSGMGEDPYASRRAELLEEEHFRAREINRRKNAFLRDVDRYLREHPTASSSPRRLTLPSALHDGEDAFDENEETNLNSVYRRRRQVRVEFDATPTYLPEDNYRERLMGLWKDMNKCRYLRVPDELIDLSGINTLASENMKLFQVLRLRQPEPLSEAWKE</sequence>
<dbReference type="AlphaFoldDB" id="A0A2T7NFI9"/>
<dbReference type="EMBL" id="PZQS01000013">
    <property type="protein sequence ID" value="PVD19930.1"/>
    <property type="molecule type" value="Genomic_DNA"/>
</dbReference>
<evidence type="ECO:0000313" key="2">
    <source>
        <dbReference type="EMBL" id="PVD19930.1"/>
    </source>
</evidence>